<dbReference type="PROSITE" id="PS51257">
    <property type="entry name" value="PROKAR_LIPOPROTEIN"/>
    <property type="match status" value="1"/>
</dbReference>
<dbReference type="EMBL" id="LT629695">
    <property type="protein sequence ID" value="SDH29241.1"/>
    <property type="molecule type" value="Genomic_DNA"/>
</dbReference>
<dbReference type="OrthoDB" id="5123852at2"/>
<name>A0A1G8B7X5_9MICO</name>
<evidence type="ECO:0000313" key="4">
    <source>
        <dbReference type="Proteomes" id="UP000198822"/>
    </source>
</evidence>
<reference evidence="4" key="1">
    <citation type="submission" date="2016-10" db="EMBL/GenBank/DDBJ databases">
        <authorList>
            <person name="Varghese N."/>
            <person name="Submissions S."/>
        </authorList>
    </citation>
    <scope>NUCLEOTIDE SEQUENCE [LARGE SCALE GENOMIC DNA]</scope>
    <source>
        <strain evidence="4">DSM 22002</strain>
    </source>
</reference>
<feature type="region of interest" description="Disordered" evidence="1">
    <location>
        <begin position="23"/>
        <end position="56"/>
    </location>
</feature>
<keyword evidence="2" id="KW-0732">Signal</keyword>
<feature type="signal peptide" evidence="2">
    <location>
        <begin position="1"/>
        <end position="22"/>
    </location>
</feature>
<proteinExistence type="predicted"/>
<evidence type="ECO:0000313" key="3">
    <source>
        <dbReference type="EMBL" id="SDH29241.1"/>
    </source>
</evidence>
<protein>
    <recommendedName>
        <fullName evidence="5">DUF3558 domain-containing protein</fullName>
    </recommendedName>
</protein>
<organism evidence="3 4">
    <name type="scientific">Agrococcus jejuensis</name>
    <dbReference type="NCBI Taxonomy" id="399736"/>
    <lineage>
        <taxon>Bacteria</taxon>
        <taxon>Bacillati</taxon>
        <taxon>Actinomycetota</taxon>
        <taxon>Actinomycetes</taxon>
        <taxon>Micrococcales</taxon>
        <taxon>Microbacteriaceae</taxon>
        <taxon>Agrococcus</taxon>
    </lineage>
</organism>
<feature type="chain" id="PRO_5009243005" description="DUF3558 domain-containing protein" evidence="2">
    <location>
        <begin position="23"/>
        <end position="215"/>
    </location>
</feature>
<accession>A0A1G8B7X5</accession>
<evidence type="ECO:0008006" key="5">
    <source>
        <dbReference type="Google" id="ProtNLM"/>
    </source>
</evidence>
<evidence type="ECO:0000256" key="2">
    <source>
        <dbReference type="SAM" id="SignalP"/>
    </source>
</evidence>
<dbReference type="AlphaFoldDB" id="A0A1G8B7X5"/>
<sequence length="215" mass="21172">MRRSLLALSAILAIALAGCATAEPEASEAPSASPSPTASETPSASPSPTEEPVAEAPQCGDAYLLATNAMAPTGFVGTDDEVLASMAPAAGFVDPAALDGLDVRCTVTYLGIADGPGGSSIVEVSVAFVGADPAPVPALEAWATAAGYVADGAGAPAEWSQPPAADGTTTQKVVWLTSADRGLDDAAVADLATQTGVPMDASTMQVVHSDFTVGG</sequence>
<gene>
    <name evidence="3" type="ORF">SAMN04489720_0721</name>
</gene>
<dbReference type="Proteomes" id="UP000198822">
    <property type="component" value="Chromosome I"/>
</dbReference>
<keyword evidence="4" id="KW-1185">Reference proteome</keyword>
<evidence type="ECO:0000256" key="1">
    <source>
        <dbReference type="SAM" id="MobiDB-lite"/>
    </source>
</evidence>
<dbReference type="RefSeq" id="WP_092502512.1">
    <property type="nucleotide sequence ID" value="NZ_LT629695.1"/>
</dbReference>